<sequence>SIVVSIPACHAGDPGSIPGNGVSFLFCQKDCRHLDDAASTRGEGVDED</sequence>
<evidence type="ECO:0000313" key="2">
    <source>
        <dbReference type="Proteomes" id="UP001055439"/>
    </source>
</evidence>
<dbReference type="Proteomes" id="UP001055439">
    <property type="component" value="Chromosome 4"/>
</dbReference>
<accession>A0A9E7JWL9</accession>
<gene>
    <name evidence="1" type="ORF">MUK42_36925</name>
</gene>
<keyword evidence="2" id="KW-1185">Reference proteome</keyword>
<proteinExistence type="predicted"/>
<evidence type="ECO:0000313" key="1">
    <source>
        <dbReference type="EMBL" id="URD97262.1"/>
    </source>
</evidence>
<name>A0A9E7JWL9_9LILI</name>
<organism evidence="1 2">
    <name type="scientific">Musa troglodytarum</name>
    <name type="common">fe'i banana</name>
    <dbReference type="NCBI Taxonomy" id="320322"/>
    <lineage>
        <taxon>Eukaryota</taxon>
        <taxon>Viridiplantae</taxon>
        <taxon>Streptophyta</taxon>
        <taxon>Embryophyta</taxon>
        <taxon>Tracheophyta</taxon>
        <taxon>Spermatophyta</taxon>
        <taxon>Magnoliopsida</taxon>
        <taxon>Liliopsida</taxon>
        <taxon>Zingiberales</taxon>
        <taxon>Musaceae</taxon>
        <taxon>Musa</taxon>
    </lineage>
</organism>
<feature type="non-terminal residue" evidence="1">
    <location>
        <position position="1"/>
    </location>
</feature>
<dbReference type="EMBL" id="CP097506">
    <property type="protein sequence ID" value="URD97262.1"/>
    <property type="molecule type" value="Genomic_DNA"/>
</dbReference>
<dbReference type="AlphaFoldDB" id="A0A9E7JWL9"/>
<protein>
    <submittedName>
        <fullName evidence="1">Uncharacterized protein</fullName>
    </submittedName>
</protein>
<reference evidence="1" key="1">
    <citation type="submission" date="2022-05" db="EMBL/GenBank/DDBJ databases">
        <title>The Musa troglodytarum L. genome provides insights into the mechanism of non-climacteric behaviour and enrichment of carotenoids.</title>
        <authorList>
            <person name="Wang J."/>
        </authorList>
    </citation>
    <scope>NUCLEOTIDE SEQUENCE</scope>
    <source>
        <tissue evidence="1">Leaf</tissue>
    </source>
</reference>